<proteinExistence type="predicted"/>
<dbReference type="KEGG" id="hmn:HM131_02115"/>
<dbReference type="RefSeq" id="WP_085027478.1">
    <property type="nucleotide sequence ID" value="NZ_CP020772.1"/>
</dbReference>
<evidence type="ECO:0008006" key="3">
    <source>
        <dbReference type="Google" id="ProtNLM"/>
    </source>
</evidence>
<protein>
    <recommendedName>
        <fullName evidence="3">Tetratricopeptide repeat protein</fullName>
    </recommendedName>
</protein>
<name>A0A1W5ZQX1_9BACI</name>
<dbReference type="Gene3D" id="1.25.40.10">
    <property type="entry name" value="Tetratricopeptide repeat domain"/>
    <property type="match status" value="1"/>
</dbReference>
<dbReference type="STRING" id="402384.HM131_02115"/>
<gene>
    <name evidence="1" type="ORF">HM131_02115</name>
</gene>
<evidence type="ECO:0000313" key="1">
    <source>
        <dbReference type="EMBL" id="ARI75694.1"/>
    </source>
</evidence>
<organism evidence="1 2">
    <name type="scientific">Halobacillus mangrovi</name>
    <dbReference type="NCBI Taxonomy" id="402384"/>
    <lineage>
        <taxon>Bacteria</taxon>
        <taxon>Bacillati</taxon>
        <taxon>Bacillota</taxon>
        <taxon>Bacilli</taxon>
        <taxon>Bacillales</taxon>
        <taxon>Bacillaceae</taxon>
        <taxon>Halobacillus</taxon>
    </lineage>
</organism>
<dbReference type="EMBL" id="CP020772">
    <property type="protein sequence ID" value="ARI75694.1"/>
    <property type="molecule type" value="Genomic_DNA"/>
</dbReference>
<dbReference type="SUPFAM" id="SSF48452">
    <property type="entry name" value="TPR-like"/>
    <property type="match status" value="1"/>
</dbReference>
<sequence length="422" mass="48026">MWYRDDALTTIQRFLPPTAKVVEWGAAPNRRPAVGLVDLDGDDSAEIVGVYDFRGEHYLTVLKYYESDWYVADTVKGKGYNITSFGAAPIKVRSRNNLVVGWQVGAIWSDLSIYEWTEDGLKDLVEGNKYYSMIDVEDVEGAEGRDGVYELALWKHDTGDAYKVEVYRFRDNQFVLPEDVYAYYFRKVEDYYQRLLQKKDSTTYWYYLADAQIKTGKRQEALASIERALAFDYPYPSREVLMALKRNLCPYEPFKNQDGIDFTALTYVCSETERDVRLEEALKKEFQLPPGEKIRYFYNKIDLNNDGNPEVFVYLVGSYVCGTGGCSGAIFNQKNGEYQLLSRFSLVRNPVIISSTKTNGYRDIILYVAGGGIESFFARLKFDGKSYPMNPSVQSKVEPGTKVEGVAIAADDLAKSQGIVIP</sequence>
<dbReference type="AlphaFoldDB" id="A0A1W5ZQX1"/>
<dbReference type="Proteomes" id="UP000192527">
    <property type="component" value="Chromosome"/>
</dbReference>
<dbReference type="InterPro" id="IPR011990">
    <property type="entry name" value="TPR-like_helical_dom_sf"/>
</dbReference>
<accession>A0A1W5ZQX1</accession>
<evidence type="ECO:0000313" key="2">
    <source>
        <dbReference type="Proteomes" id="UP000192527"/>
    </source>
</evidence>
<dbReference type="OrthoDB" id="5637at2"/>
<reference evidence="1 2" key="1">
    <citation type="submission" date="2017-04" db="EMBL/GenBank/DDBJ databases">
        <title>The whole genome sequencing and assembly of Halobacillus mangrovi strain.</title>
        <authorList>
            <person name="Lee S.-J."/>
            <person name="Park M.-K."/>
            <person name="Kim J.-Y."/>
            <person name="Lee Y.-J."/>
            <person name="Yi H."/>
            <person name="Bahn Y.-S."/>
            <person name="Kim J.F."/>
            <person name="Lee D.-W."/>
        </authorList>
    </citation>
    <scope>NUCLEOTIDE SEQUENCE [LARGE SCALE GENOMIC DNA]</scope>
    <source>
        <strain evidence="1 2">KTB 131</strain>
    </source>
</reference>
<keyword evidence="2" id="KW-1185">Reference proteome</keyword>